<dbReference type="InterPro" id="IPR029063">
    <property type="entry name" value="SAM-dependent_MTases_sf"/>
</dbReference>
<dbReference type="Proteomes" id="UP000306420">
    <property type="component" value="Unassembled WGS sequence"/>
</dbReference>
<dbReference type="EMBL" id="VBSP01000005">
    <property type="protein sequence ID" value="TLQ48966.1"/>
    <property type="molecule type" value="Genomic_DNA"/>
</dbReference>
<accession>A0A5R9EI70</accession>
<feature type="domain" description="Methyltransferase" evidence="2">
    <location>
        <begin position="42"/>
        <end position="135"/>
    </location>
</feature>
<gene>
    <name evidence="3" type="ORF">FEZ33_02725</name>
</gene>
<keyword evidence="3" id="KW-0489">Methyltransferase</keyword>
<dbReference type="InterPro" id="IPR041698">
    <property type="entry name" value="Methyltransf_25"/>
</dbReference>
<reference evidence="3 4" key="1">
    <citation type="submission" date="2019-05" db="EMBL/GenBank/DDBJ databases">
        <title>The metagenome of a microbial culture collection derived from dairy environment covers the genomic content of the human microbiome.</title>
        <authorList>
            <person name="Roder T."/>
            <person name="Wuthrich D."/>
            <person name="Sattari Z."/>
            <person name="Von Ah U."/>
            <person name="Bar C."/>
            <person name="Ronchi F."/>
            <person name="Macpherson A.J."/>
            <person name="Ganal-Vonarburg S.C."/>
            <person name="Bruggmann R."/>
            <person name="Vergeres G."/>
        </authorList>
    </citation>
    <scope>NUCLEOTIDE SEQUENCE [LARGE SCALE GENOMIC DNA]</scope>
    <source>
        <strain evidence="3 4">FAM 24227</strain>
    </source>
</reference>
<evidence type="ECO:0000313" key="3">
    <source>
        <dbReference type="EMBL" id="TLQ48966.1"/>
    </source>
</evidence>
<keyword evidence="1 3" id="KW-0808">Transferase</keyword>
<dbReference type="GO" id="GO:0032259">
    <property type="term" value="P:methylation"/>
    <property type="evidence" value="ECO:0007669"/>
    <property type="project" value="UniProtKB-KW"/>
</dbReference>
<dbReference type="SUPFAM" id="SSF53335">
    <property type="entry name" value="S-adenosyl-L-methionine-dependent methyltransferases"/>
    <property type="match status" value="1"/>
</dbReference>
<organism evidence="3 4">
    <name type="scientific">Ruoffia tabacinasalis</name>
    <dbReference type="NCBI Taxonomy" id="87458"/>
    <lineage>
        <taxon>Bacteria</taxon>
        <taxon>Bacillati</taxon>
        <taxon>Bacillota</taxon>
        <taxon>Bacilli</taxon>
        <taxon>Lactobacillales</taxon>
        <taxon>Aerococcaceae</taxon>
        <taxon>Ruoffia</taxon>
    </lineage>
</organism>
<dbReference type="AlphaFoldDB" id="A0A5R9EI70"/>
<dbReference type="CDD" id="cd02440">
    <property type="entry name" value="AdoMet_MTases"/>
    <property type="match status" value="1"/>
</dbReference>
<dbReference type="GO" id="GO:0008168">
    <property type="term" value="F:methyltransferase activity"/>
    <property type="evidence" value="ECO:0007669"/>
    <property type="project" value="UniProtKB-KW"/>
</dbReference>
<dbReference type="RefSeq" id="WP_138403860.1">
    <property type="nucleotide sequence ID" value="NZ_VBSP01000005.1"/>
</dbReference>
<dbReference type="Pfam" id="PF13649">
    <property type="entry name" value="Methyltransf_25"/>
    <property type="match status" value="1"/>
</dbReference>
<dbReference type="Gene3D" id="3.40.50.150">
    <property type="entry name" value="Vaccinia Virus protein VP39"/>
    <property type="match status" value="1"/>
</dbReference>
<evidence type="ECO:0000313" key="4">
    <source>
        <dbReference type="Proteomes" id="UP000306420"/>
    </source>
</evidence>
<name>A0A5R9EI70_9LACT</name>
<evidence type="ECO:0000256" key="1">
    <source>
        <dbReference type="ARBA" id="ARBA00022679"/>
    </source>
</evidence>
<evidence type="ECO:0000259" key="2">
    <source>
        <dbReference type="Pfam" id="PF13649"/>
    </source>
</evidence>
<dbReference type="PANTHER" id="PTHR43861:SF3">
    <property type="entry name" value="PUTATIVE (AFU_ORTHOLOGUE AFUA_2G14390)-RELATED"/>
    <property type="match status" value="1"/>
</dbReference>
<dbReference type="OrthoDB" id="9791837at2"/>
<comment type="caution">
    <text evidence="3">The sequence shown here is derived from an EMBL/GenBank/DDBJ whole genome shotgun (WGS) entry which is preliminary data.</text>
</comment>
<dbReference type="PANTHER" id="PTHR43861">
    <property type="entry name" value="TRANS-ACONITATE 2-METHYLTRANSFERASE-RELATED"/>
    <property type="match status" value="1"/>
</dbReference>
<sequence length="188" mass="21012">MNHIHKFNQLASHYDSSNNIKMAELATEAIRPFLNDERSEKVVDLGCGTGLVGLELLEDVDSMLFVDGSEKMLEQVELKLAEKSAHNASVRLMDFEKGIQLPEKVDTIIMSLVLHHIPNYQALLASLLEQLNEDGQLLLIEMGKNGHGHGFDMNQLAEEVQAAGFGNVEADMFFENQESSRFLLRATK</sequence>
<proteinExistence type="predicted"/>
<protein>
    <submittedName>
        <fullName evidence="3">Class I SAM-dependent methyltransferase</fullName>
    </submittedName>
</protein>